<sequence length="95" mass="9745">MERQSIVLRAISRSNQGSQSLPAINGTNAAAQAYSSSSTIAQALTIVCGSQRTSRDKARGQGSTSIGSVDGQGGVISVLSDRTEQNASCEICPSL</sequence>
<gene>
    <name evidence="5" type="ORF">PF005_g33787</name>
    <name evidence="4" type="ORF">PF006_g33682</name>
    <name evidence="3" type="ORF">PF010_g33398</name>
    <name evidence="2" type="ORF">PF011_g33213</name>
</gene>
<evidence type="ECO:0000313" key="9">
    <source>
        <dbReference type="Proteomes" id="UP000488956"/>
    </source>
</evidence>
<evidence type="ECO:0000313" key="8">
    <source>
        <dbReference type="Proteomes" id="UP000460718"/>
    </source>
</evidence>
<evidence type="ECO:0000313" key="2">
    <source>
        <dbReference type="EMBL" id="KAE8950518.1"/>
    </source>
</evidence>
<evidence type="ECO:0000313" key="6">
    <source>
        <dbReference type="Proteomes" id="UP000433483"/>
    </source>
</evidence>
<evidence type="ECO:0000313" key="4">
    <source>
        <dbReference type="EMBL" id="KAE9053048.1"/>
    </source>
</evidence>
<dbReference type="EMBL" id="QXFX01013176">
    <property type="protein sequence ID" value="KAE9033122.1"/>
    <property type="molecule type" value="Genomic_DNA"/>
</dbReference>
<dbReference type="Proteomes" id="UP000433483">
    <property type="component" value="Unassembled WGS sequence"/>
</dbReference>
<dbReference type="EMBL" id="QXGA01013440">
    <property type="protein sequence ID" value="KAE9053048.1"/>
    <property type="molecule type" value="Genomic_DNA"/>
</dbReference>
<comment type="caution">
    <text evidence="2">The sequence shown here is derived from an EMBL/GenBank/DDBJ whole genome shotgun (WGS) entry which is preliminary data.</text>
</comment>
<evidence type="ECO:0000313" key="7">
    <source>
        <dbReference type="Proteomes" id="UP000440732"/>
    </source>
</evidence>
<protein>
    <submittedName>
        <fullName evidence="2">Uncharacterized protein</fullName>
    </submittedName>
</protein>
<keyword evidence="6" id="KW-1185">Reference proteome</keyword>
<evidence type="ECO:0000256" key="1">
    <source>
        <dbReference type="SAM" id="MobiDB-lite"/>
    </source>
</evidence>
<proteinExistence type="predicted"/>
<name>A0A6A3G947_9STRA</name>
<feature type="region of interest" description="Disordered" evidence="1">
    <location>
        <begin position="52"/>
        <end position="73"/>
    </location>
</feature>
<accession>A0A6A3G947</accession>
<dbReference type="AlphaFoldDB" id="A0A6A3G947"/>
<dbReference type="EMBL" id="QXFW01013162">
    <property type="protein sequence ID" value="KAE8950518.1"/>
    <property type="molecule type" value="Genomic_DNA"/>
</dbReference>
<dbReference type="Proteomes" id="UP000460718">
    <property type="component" value="Unassembled WGS sequence"/>
</dbReference>
<organism evidence="2 8">
    <name type="scientific">Phytophthora fragariae</name>
    <dbReference type="NCBI Taxonomy" id="53985"/>
    <lineage>
        <taxon>Eukaryota</taxon>
        <taxon>Sar</taxon>
        <taxon>Stramenopiles</taxon>
        <taxon>Oomycota</taxon>
        <taxon>Peronosporomycetes</taxon>
        <taxon>Peronosporales</taxon>
        <taxon>Peronosporaceae</taxon>
        <taxon>Phytophthora</taxon>
    </lineage>
</organism>
<evidence type="ECO:0000313" key="5">
    <source>
        <dbReference type="EMBL" id="KAE9141939.1"/>
    </source>
</evidence>
<evidence type="ECO:0000313" key="3">
    <source>
        <dbReference type="EMBL" id="KAE9033122.1"/>
    </source>
</evidence>
<dbReference type="Proteomes" id="UP000440732">
    <property type="component" value="Unassembled WGS sequence"/>
</dbReference>
<reference evidence="8 9" key="1">
    <citation type="submission" date="2018-09" db="EMBL/GenBank/DDBJ databases">
        <title>Genomic investigation of the strawberry pathogen Phytophthora fragariae indicates pathogenicity is determined by transcriptional variation in three key races.</title>
        <authorList>
            <person name="Adams T.M."/>
            <person name="Armitage A.D."/>
            <person name="Sobczyk M.K."/>
            <person name="Bates H.J."/>
            <person name="Dunwell J.M."/>
            <person name="Nellist C.F."/>
            <person name="Harrison R.J."/>
        </authorList>
    </citation>
    <scope>NUCLEOTIDE SEQUENCE [LARGE SCALE GENOMIC DNA]</scope>
    <source>
        <strain evidence="5 6">NOV-27</strain>
        <strain evidence="4 7">NOV-5</strain>
        <strain evidence="3 9">ONT-3</strain>
        <strain evidence="2 8">SCRP245</strain>
    </source>
</reference>
<dbReference type="Proteomes" id="UP000488956">
    <property type="component" value="Unassembled WGS sequence"/>
</dbReference>
<dbReference type="EMBL" id="QXGB01012430">
    <property type="protein sequence ID" value="KAE9141939.1"/>
    <property type="molecule type" value="Genomic_DNA"/>
</dbReference>